<evidence type="ECO:0000313" key="1">
    <source>
        <dbReference type="EMBL" id="EMN23238.1"/>
    </source>
</evidence>
<evidence type="ECO:0000313" key="2">
    <source>
        <dbReference type="Proteomes" id="UP000012106"/>
    </source>
</evidence>
<proteinExistence type="predicted"/>
<dbReference type="EMBL" id="AHMU02000009">
    <property type="protein sequence ID" value="EMN23238.1"/>
    <property type="molecule type" value="Genomic_DNA"/>
</dbReference>
<dbReference type="AlphaFoldDB" id="M6JUF5"/>
<gene>
    <name evidence="1" type="ORF">LEP1GSC063_0498</name>
</gene>
<name>M6JUF5_9LEPT</name>
<accession>M6JUF5</accession>
<dbReference type="Proteomes" id="UP000012106">
    <property type="component" value="Unassembled WGS sequence"/>
</dbReference>
<comment type="caution">
    <text evidence="1">The sequence shown here is derived from an EMBL/GenBank/DDBJ whole genome shotgun (WGS) entry which is preliminary data.</text>
</comment>
<sequence>MKGNRKKNISKNNLEQIKILECGRVPCDLEHVSKLENWSSPEKTDIVMRNFSFETRRAHIG</sequence>
<reference evidence="1 2" key="1">
    <citation type="submission" date="2013-01" db="EMBL/GenBank/DDBJ databases">
        <authorList>
            <person name="Harkins D.M."/>
            <person name="Durkin A.S."/>
            <person name="Brinkac L.M."/>
            <person name="Haft D.H."/>
            <person name="Selengut J.D."/>
            <person name="Sanka R."/>
            <person name="DePew J."/>
            <person name="Purushe J."/>
            <person name="Hartskeerl R.A."/>
            <person name="Ahmed A."/>
            <person name="van der Linden H."/>
            <person name="Goris M.G.A."/>
            <person name="Vinetz J.M."/>
            <person name="Sutton G.G."/>
            <person name="Nierman W.C."/>
            <person name="Fouts D.E."/>
        </authorList>
    </citation>
    <scope>NUCLEOTIDE SEQUENCE [LARGE SCALE GENOMIC DNA]</scope>
    <source>
        <strain evidence="1 2">MAVJ 401</strain>
    </source>
</reference>
<protein>
    <submittedName>
        <fullName evidence="1">Uncharacterized protein</fullName>
    </submittedName>
</protein>
<organism evidence="1 2">
    <name type="scientific">Leptospira santarosai serovar Arenal str. MAVJ 401</name>
    <dbReference type="NCBI Taxonomy" id="1049976"/>
    <lineage>
        <taxon>Bacteria</taxon>
        <taxon>Pseudomonadati</taxon>
        <taxon>Spirochaetota</taxon>
        <taxon>Spirochaetia</taxon>
        <taxon>Leptospirales</taxon>
        <taxon>Leptospiraceae</taxon>
        <taxon>Leptospira</taxon>
    </lineage>
</organism>